<dbReference type="PROSITE" id="PS50043">
    <property type="entry name" value="HTH_LUXR_2"/>
    <property type="match status" value="1"/>
</dbReference>
<dbReference type="PANTHER" id="PTHR44688">
    <property type="entry name" value="DNA-BINDING TRANSCRIPTIONAL ACTIVATOR DEVR_DOSR"/>
    <property type="match status" value="1"/>
</dbReference>
<dbReference type="Pfam" id="PF00196">
    <property type="entry name" value="GerE"/>
    <property type="match status" value="1"/>
</dbReference>
<evidence type="ECO:0000259" key="4">
    <source>
        <dbReference type="PROSITE" id="PS50043"/>
    </source>
</evidence>
<reference evidence="5" key="1">
    <citation type="journal article" date="2009" name="Environ. Microbiol.">
        <title>Comparative analysis of magnetosome gene clusters in magnetotactic bacteria provides further evidence for horizontal gene transfer.</title>
        <authorList>
            <person name="Jogler C."/>
            <person name="Kube M."/>
            <person name="Schubbe S."/>
            <person name="Ullrich S."/>
            <person name="Teeling H."/>
            <person name="Bazylinski D.A."/>
            <person name="Reinhardt R."/>
            <person name="Schuler D."/>
        </authorList>
    </citation>
    <scope>NUCLEOTIDE SEQUENCE</scope>
    <source>
        <strain evidence="5">Type strain: MV-1</strain>
    </source>
</reference>
<dbReference type="PANTHER" id="PTHR44688:SF16">
    <property type="entry name" value="DNA-BINDING TRANSCRIPTIONAL ACTIVATOR DEVR_DOSR"/>
    <property type="match status" value="1"/>
</dbReference>
<accession>C4RAJ6</accession>
<dbReference type="GO" id="GO:0006355">
    <property type="term" value="P:regulation of DNA-templated transcription"/>
    <property type="evidence" value="ECO:0007669"/>
    <property type="project" value="InterPro"/>
</dbReference>
<sequence>MHTSILQKISGDATKGSNLLQEASAFFELLQAQSCIDDCWMALLEEVGRHGFDWAMYGFGRRRNDSEELEITYFSNYSKEWQDEYEKLGGSQNDIDTLHCISSTEDQIFFSPETRENLTPEQKAIDEFAQRSGIKNGISFPLRAGPDINDWGGLGLSTRMDDDEFSAVLDERRDYLRLIAQVFHAVTQSRPLAKNALLLTEKEKQALSLTAKGLKTKQIADKLGMSDKAVDQHIARATAKLASTTRTQAVAEAIRLHILRL</sequence>
<dbReference type="InterPro" id="IPR016032">
    <property type="entry name" value="Sig_transdc_resp-reg_C-effctor"/>
</dbReference>
<dbReference type="InterPro" id="IPR036693">
    <property type="entry name" value="TF_LuxR_autoind-bd_dom_sf"/>
</dbReference>
<feature type="domain" description="HTH luxR-type" evidence="4">
    <location>
        <begin position="192"/>
        <end position="257"/>
    </location>
</feature>
<protein>
    <submittedName>
        <fullName evidence="5">Transcriptional Regulator, LuxR family</fullName>
    </submittedName>
</protein>
<dbReference type="OrthoDB" id="7345476at2"/>
<reference evidence="7" key="2">
    <citation type="submission" date="2016-07" db="EMBL/GenBank/DDBJ databases">
        <authorList>
            <person name="Florea S."/>
            <person name="Webb J.S."/>
            <person name="Jaromczyk J."/>
            <person name="Schardl C.L."/>
        </authorList>
    </citation>
    <scope>NUCLEOTIDE SEQUENCE [LARGE SCALE GENOMIC DNA]</scope>
    <source>
        <strain evidence="7">MV-1</strain>
    </source>
</reference>
<dbReference type="InterPro" id="IPR000792">
    <property type="entry name" value="Tscrpt_reg_LuxR_C"/>
</dbReference>
<evidence type="ECO:0000256" key="1">
    <source>
        <dbReference type="ARBA" id="ARBA00023015"/>
    </source>
</evidence>
<dbReference type="CDD" id="cd06170">
    <property type="entry name" value="LuxR_C_like"/>
    <property type="match status" value="1"/>
</dbReference>
<evidence type="ECO:0000313" key="5">
    <source>
        <dbReference type="EMBL" id="CAV30841.1"/>
    </source>
</evidence>
<dbReference type="Pfam" id="PF03472">
    <property type="entry name" value="Autoind_bind"/>
    <property type="match status" value="1"/>
</dbReference>
<dbReference type="SMART" id="SM00421">
    <property type="entry name" value="HTH_LUXR"/>
    <property type="match status" value="1"/>
</dbReference>
<dbReference type="Proteomes" id="UP000095347">
    <property type="component" value="Unassembled WGS sequence"/>
</dbReference>
<dbReference type="AlphaFoldDB" id="C4RAJ6"/>
<dbReference type="STRING" id="28181.BEN30_09430"/>
<keyword evidence="3" id="KW-0804">Transcription</keyword>
<dbReference type="InterPro" id="IPR036388">
    <property type="entry name" value="WH-like_DNA-bd_sf"/>
</dbReference>
<evidence type="ECO:0000313" key="6">
    <source>
        <dbReference type="EMBL" id="OEJ67347.1"/>
    </source>
</evidence>
<dbReference type="EMBL" id="FP102531">
    <property type="protein sequence ID" value="CAV30841.1"/>
    <property type="molecule type" value="Genomic_DNA"/>
</dbReference>
<proteinExistence type="predicted"/>
<dbReference type="EMBL" id="MCGG01000022">
    <property type="protein sequence ID" value="OEJ67347.1"/>
    <property type="molecule type" value="Genomic_DNA"/>
</dbReference>
<dbReference type="GO" id="GO:0003677">
    <property type="term" value="F:DNA binding"/>
    <property type="evidence" value="ECO:0007669"/>
    <property type="project" value="UniProtKB-KW"/>
</dbReference>
<keyword evidence="1" id="KW-0805">Transcription regulation</keyword>
<evidence type="ECO:0000256" key="2">
    <source>
        <dbReference type="ARBA" id="ARBA00023125"/>
    </source>
</evidence>
<dbReference type="SUPFAM" id="SSF75516">
    <property type="entry name" value="Pheromone-binding domain of LuxR-like quorum-sensing transcription factors"/>
    <property type="match status" value="1"/>
</dbReference>
<dbReference type="Gene3D" id="1.10.10.10">
    <property type="entry name" value="Winged helix-like DNA-binding domain superfamily/Winged helix DNA-binding domain"/>
    <property type="match status" value="1"/>
</dbReference>
<reference evidence="6" key="3">
    <citation type="submission" date="2016-07" db="EMBL/GenBank/DDBJ databases">
        <authorList>
            <person name="Trubitsyn D."/>
            <person name="Abreu F.A."/>
            <person name="Ward B."/>
            <person name="Taylor T."/>
            <person name="Hattori M."/>
            <person name="Kondo S."/>
            <person name="Trivedi U."/>
            <person name="Staniland S."/>
            <person name="Lins U."/>
            <person name="Bazylinski D.A."/>
        </authorList>
    </citation>
    <scope>NUCLEOTIDE SEQUENCE</scope>
    <source>
        <strain evidence="6">MV-1</strain>
    </source>
</reference>
<evidence type="ECO:0000256" key="3">
    <source>
        <dbReference type="ARBA" id="ARBA00023163"/>
    </source>
</evidence>
<keyword evidence="7" id="KW-1185">Reference proteome</keyword>
<gene>
    <name evidence="6" type="ORF">BEN30_09430</name>
    <name evidence="5" type="ORF">mv1g00094</name>
</gene>
<keyword evidence="2" id="KW-0238">DNA-binding</keyword>
<name>C4RAJ6_9PROT</name>
<evidence type="ECO:0000313" key="7">
    <source>
        <dbReference type="Proteomes" id="UP000095347"/>
    </source>
</evidence>
<dbReference type="PRINTS" id="PR00038">
    <property type="entry name" value="HTHLUXR"/>
</dbReference>
<organism evidence="5">
    <name type="scientific">Magnetovibrio blakemorei</name>
    <dbReference type="NCBI Taxonomy" id="28181"/>
    <lineage>
        <taxon>Bacteria</taxon>
        <taxon>Pseudomonadati</taxon>
        <taxon>Pseudomonadota</taxon>
        <taxon>Alphaproteobacteria</taxon>
        <taxon>Rhodospirillales</taxon>
        <taxon>Magnetovibrionaceae</taxon>
        <taxon>Magnetovibrio</taxon>
    </lineage>
</organism>
<dbReference type="Gene3D" id="3.30.450.80">
    <property type="entry name" value="Transcription factor LuxR-like, autoinducer-binding domain"/>
    <property type="match status" value="1"/>
</dbReference>
<dbReference type="InterPro" id="IPR005143">
    <property type="entry name" value="TF_LuxR_autoind-bd_dom"/>
</dbReference>
<dbReference type="SUPFAM" id="SSF46894">
    <property type="entry name" value="C-terminal effector domain of the bipartite response regulators"/>
    <property type="match status" value="1"/>
</dbReference>
<dbReference type="RefSeq" id="WP_069957808.1">
    <property type="nucleotide sequence ID" value="NZ_MCGG01000022.1"/>
</dbReference>